<evidence type="ECO:0000256" key="2">
    <source>
        <dbReference type="ARBA" id="ARBA00022741"/>
    </source>
</evidence>
<dbReference type="EMBL" id="LNIX01000061">
    <property type="protein sequence ID" value="OXA37242.1"/>
    <property type="molecule type" value="Genomic_DNA"/>
</dbReference>
<dbReference type="Gene3D" id="3.40.50.300">
    <property type="entry name" value="P-loop containing nucleotide triphosphate hydrolases"/>
    <property type="match status" value="1"/>
</dbReference>
<keyword evidence="2" id="KW-0547">Nucleotide-binding</keyword>
<feature type="domain" description="AIG1-type G" evidence="3">
    <location>
        <begin position="209"/>
        <end position="330"/>
    </location>
</feature>
<name>A0A226CV14_FOLCA</name>
<reference evidence="4 5" key="1">
    <citation type="submission" date="2015-12" db="EMBL/GenBank/DDBJ databases">
        <title>The genome of Folsomia candida.</title>
        <authorList>
            <person name="Faddeeva A."/>
            <person name="Derks M.F."/>
            <person name="Anvar Y."/>
            <person name="Smit S."/>
            <person name="Van Straalen N."/>
            <person name="Roelofs D."/>
        </authorList>
    </citation>
    <scope>NUCLEOTIDE SEQUENCE [LARGE SCALE GENOMIC DNA]</scope>
    <source>
        <strain evidence="4 5">VU population</strain>
        <tissue evidence="4">Whole body</tissue>
    </source>
</reference>
<evidence type="ECO:0000256" key="1">
    <source>
        <dbReference type="ARBA" id="ARBA00008535"/>
    </source>
</evidence>
<dbReference type="InterPro" id="IPR027417">
    <property type="entry name" value="P-loop_NTPase"/>
</dbReference>
<dbReference type="Proteomes" id="UP000198287">
    <property type="component" value="Unassembled WGS sequence"/>
</dbReference>
<gene>
    <name evidence="4" type="ORF">Fcan01_27998</name>
</gene>
<dbReference type="GO" id="GO:0005525">
    <property type="term" value="F:GTP binding"/>
    <property type="evidence" value="ECO:0007669"/>
    <property type="project" value="InterPro"/>
</dbReference>
<comment type="similarity">
    <text evidence="1">Belongs to the TRAFAC class TrmE-Era-EngA-EngB-Septin-like GTPase superfamily. AIG1/Toc34/Toc159-like paraseptin GTPase family. IAN subfamily.</text>
</comment>
<protein>
    <submittedName>
        <fullName evidence="4">GTPase IMAP family member 4</fullName>
    </submittedName>
</protein>
<dbReference type="Pfam" id="PF04548">
    <property type="entry name" value="AIG1"/>
    <property type="match status" value="1"/>
</dbReference>
<sequence length="472" mass="54059">MGNSLSFIESEKLTWIDHVITFDETVRQANLTTLQSSFLPGSAILLAYQDRKFNSVPYQHWFITDGQYFLEFGSPSDLYNARVQINTVPRSPFQIETQGSVDDSTRDRIFQVLGMCNYSLCIRNCEHVANYIFRGRWVSFQMEEGGVLKNTFRRFIVDDNLRKVNAFPSTIRPDVFSEGKGKRMYSFISNHYNATQFNYFLDHNEDTYNILVIGPTGAGKSHLINIFFNQPVTASFVSHKSVTKEMCFIKGTGSVFNLKTRRYEDKKIVVADTVGLCDTEWDDAKIVSMIKGRVSSNFRYIDAVFVVFRADRLLKEHVKNIRIIMEWLGYSRRNQHLKFLFVGTFAENLTEVDVERLRGEAVEILGLKVTKRDVPDARIGSDDENDAAQEEANNNAVCPRLTTYDSLVYTGFPPEVTLNDLGRRRVERSWDLLQPLLLLHPGEALQAYSLIVEGDAPARIGIPNWWNKCAIL</sequence>
<dbReference type="InterPro" id="IPR006703">
    <property type="entry name" value="G_AIG1"/>
</dbReference>
<dbReference type="CDD" id="cd00882">
    <property type="entry name" value="Ras_like_GTPase"/>
    <property type="match status" value="1"/>
</dbReference>
<dbReference type="SUPFAM" id="SSF52540">
    <property type="entry name" value="P-loop containing nucleoside triphosphate hydrolases"/>
    <property type="match status" value="1"/>
</dbReference>
<proteinExistence type="inferred from homology"/>
<keyword evidence="5" id="KW-1185">Reference proteome</keyword>
<evidence type="ECO:0000313" key="4">
    <source>
        <dbReference type="EMBL" id="OXA37242.1"/>
    </source>
</evidence>
<organism evidence="4 5">
    <name type="scientific">Folsomia candida</name>
    <name type="common">Springtail</name>
    <dbReference type="NCBI Taxonomy" id="158441"/>
    <lineage>
        <taxon>Eukaryota</taxon>
        <taxon>Metazoa</taxon>
        <taxon>Ecdysozoa</taxon>
        <taxon>Arthropoda</taxon>
        <taxon>Hexapoda</taxon>
        <taxon>Collembola</taxon>
        <taxon>Entomobryomorpha</taxon>
        <taxon>Isotomoidea</taxon>
        <taxon>Isotomidae</taxon>
        <taxon>Proisotominae</taxon>
        <taxon>Folsomia</taxon>
    </lineage>
</organism>
<evidence type="ECO:0000313" key="5">
    <source>
        <dbReference type="Proteomes" id="UP000198287"/>
    </source>
</evidence>
<accession>A0A226CV14</accession>
<dbReference type="OrthoDB" id="1925699at2759"/>
<evidence type="ECO:0000259" key="3">
    <source>
        <dbReference type="Pfam" id="PF04548"/>
    </source>
</evidence>
<dbReference type="OMA" id="ISANCKH"/>
<comment type="caution">
    <text evidence="4">The sequence shown here is derived from an EMBL/GenBank/DDBJ whole genome shotgun (WGS) entry which is preliminary data.</text>
</comment>
<dbReference type="AlphaFoldDB" id="A0A226CV14"/>